<dbReference type="Proteomes" id="UP000249746">
    <property type="component" value="Unassembled WGS sequence"/>
</dbReference>
<evidence type="ECO:0000256" key="2">
    <source>
        <dbReference type="ARBA" id="ARBA00009261"/>
    </source>
</evidence>
<dbReference type="PROSITE" id="PS00873">
    <property type="entry name" value="NA_ALANINE_SYMP"/>
    <property type="match status" value="1"/>
</dbReference>
<evidence type="ECO:0000256" key="7">
    <source>
        <dbReference type="ARBA" id="ARBA00022989"/>
    </source>
</evidence>
<protein>
    <submittedName>
        <fullName evidence="10">Amino acid carrier protein</fullName>
    </submittedName>
</protein>
<dbReference type="InterPro" id="IPR001463">
    <property type="entry name" value="Na/Ala_symport"/>
</dbReference>
<feature type="transmembrane region" description="Helical" evidence="9">
    <location>
        <begin position="96"/>
        <end position="121"/>
    </location>
</feature>
<dbReference type="Pfam" id="PF01235">
    <property type="entry name" value="Na_Ala_symp"/>
    <property type="match status" value="1"/>
</dbReference>
<keyword evidence="8 9" id="KW-0472">Membrane</keyword>
<feature type="transmembrane region" description="Helical" evidence="9">
    <location>
        <begin position="394"/>
        <end position="412"/>
    </location>
</feature>
<dbReference type="Gene3D" id="1.20.1740.10">
    <property type="entry name" value="Amino acid/polyamine transporter I"/>
    <property type="match status" value="1"/>
</dbReference>
<sequence>MDTIIQMFSNFISVSNDLLYTYILVFVLITCGLYFTFMTDFIQLKFLPQSLSILREKSQKEHISPFAALMISTASRVGIGNIVGVAVAISSGGAGALFWMWIVAIFGGASAFVESTLAQVYKRKEGEHNYKGGPAYYIHSALNSKTFGIVFAISLILCFTYGFNGLQSYTLTSAFEFYAGKEAFNEGYITTFVGLILALLTAIFFFGGGKSTAFISKIIVPVMAFGYLLVALAVIFTNFGELPRIFMEIVEKAFDFEAIFGGFAGSAIVIGIKRGLFSNEAGMGSAPNAAAAAHTSHPAKQGMVQTLSVFIDTLIICSATAFMVLCSQENLEGLKGMPLIQKVMYGHFGEFGLHFVSIAVVLFAFTSLIGNYFYSEMNFKFITENKTALQIFRLSAVAMVFVGSQLSLDLAWDFADVVMGIMALTNIVAIFLLGDIAIKVLKDYEKQRREGKNPVFKASDVGITNTECWK</sequence>
<feature type="transmembrane region" description="Helical" evidence="9">
    <location>
        <begin position="63"/>
        <end position="90"/>
    </location>
</feature>
<feature type="transmembrane region" description="Helical" evidence="9">
    <location>
        <begin position="418"/>
        <end position="438"/>
    </location>
</feature>
<keyword evidence="3 9" id="KW-0813">Transport</keyword>
<dbReference type="AlphaFoldDB" id="A0A2W6MX67"/>
<dbReference type="PANTHER" id="PTHR30330:SF1">
    <property type="entry name" value="AMINO-ACID CARRIER PROTEIN ALST"/>
    <property type="match status" value="1"/>
</dbReference>
<feature type="transmembrane region" description="Helical" evidence="9">
    <location>
        <begin position="259"/>
        <end position="277"/>
    </location>
</feature>
<evidence type="ECO:0000256" key="1">
    <source>
        <dbReference type="ARBA" id="ARBA00004651"/>
    </source>
</evidence>
<evidence type="ECO:0000256" key="8">
    <source>
        <dbReference type="ARBA" id="ARBA00023136"/>
    </source>
</evidence>
<keyword evidence="4 9" id="KW-1003">Cell membrane</keyword>
<comment type="subcellular location">
    <subcellularLocation>
        <location evidence="1 9">Cell membrane</location>
        <topology evidence="1 9">Multi-pass membrane protein</topology>
    </subcellularLocation>
</comment>
<evidence type="ECO:0000256" key="5">
    <source>
        <dbReference type="ARBA" id="ARBA00022692"/>
    </source>
</evidence>
<dbReference type="NCBIfam" id="TIGR00835">
    <property type="entry name" value="agcS"/>
    <property type="match status" value="1"/>
</dbReference>
<dbReference type="OrthoDB" id="9806926at2"/>
<dbReference type="FunFam" id="1.20.1740.10:FF:000004">
    <property type="entry name" value="Sodium:alanine symporter family protein"/>
    <property type="match status" value="1"/>
</dbReference>
<dbReference type="PRINTS" id="PR00175">
    <property type="entry name" value="NAALASMPORT"/>
</dbReference>
<evidence type="ECO:0000313" key="11">
    <source>
        <dbReference type="Proteomes" id="UP000249746"/>
    </source>
</evidence>
<feature type="transmembrane region" description="Helical" evidence="9">
    <location>
        <begin position="309"/>
        <end position="331"/>
    </location>
</feature>
<feature type="transmembrane region" description="Helical" evidence="9">
    <location>
        <begin position="142"/>
        <end position="163"/>
    </location>
</feature>
<dbReference type="EMBL" id="NBIU01000006">
    <property type="protein sequence ID" value="PZT48559.1"/>
    <property type="molecule type" value="Genomic_DNA"/>
</dbReference>
<feature type="transmembrane region" description="Helical" evidence="9">
    <location>
        <begin position="187"/>
        <end position="206"/>
    </location>
</feature>
<keyword evidence="11" id="KW-1185">Reference proteome</keyword>
<evidence type="ECO:0000256" key="6">
    <source>
        <dbReference type="ARBA" id="ARBA00022847"/>
    </source>
</evidence>
<dbReference type="GO" id="GO:0005886">
    <property type="term" value="C:plasma membrane"/>
    <property type="evidence" value="ECO:0007669"/>
    <property type="project" value="UniProtKB-SubCell"/>
</dbReference>
<feature type="transmembrane region" description="Helical" evidence="9">
    <location>
        <begin position="218"/>
        <end position="239"/>
    </location>
</feature>
<keyword evidence="6 9" id="KW-0769">Symport</keyword>
<name>A0A2W6MX67_9HELI</name>
<gene>
    <name evidence="10" type="ORF">B6S12_03210</name>
</gene>
<reference evidence="10 11" key="1">
    <citation type="submission" date="2017-03" db="EMBL/GenBank/DDBJ databases">
        <title>Genomic and clinical evidence uncovers the enterohepatic species Helicobacter valdiviensis as a potential human intestinal pathogen.</title>
        <authorList>
            <person name="Fresia P."/>
            <person name="Jara R."/>
            <person name="Sierra R."/>
            <person name="Ferres I."/>
            <person name="Greif G."/>
            <person name="Iraola G."/>
            <person name="Collado L."/>
        </authorList>
    </citation>
    <scope>NUCLEOTIDE SEQUENCE [LARGE SCALE GENOMIC DNA]</scope>
    <source>
        <strain evidence="10 11">WBE14</strain>
    </source>
</reference>
<feature type="transmembrane region" description="Helical" evidence="9">
    <location>
        <begin position="351"/>
        <end position="374"/>
    </location>
</feature>
<comment type="caution">
    <text evidence="10">The sequence shown here is derived from an EMBL/GenBank/DDBJ whole genome shotgun (WGS) entry which is preliminary data.</text>
</comment>
<proteinExistence type="inferred from homology"/>
<feature type="transmembrane region" description="Helical" evidence="9">
    <location>
        <begin position="20"/>
        <end position="42"/>
    </location>
</feature>
<accession>A0A2W6MX67</accession>
<evidence type="ECO:0000313" key="10">
    <source>
        <dbReference type="EMBL" id="PZT48559.1"/>
    </source>
</evidence>
<dbReference type="PANTHER" id="PTHR30330">
    <property type="entry name" value="AGSS FAMILY TRANSPORTER, SODIUM-ALANINE"/>
    <property type="match status" value="1"/>
</dbReference>
<comment type="similarity">
    <text evidence="2 9">Belongs to the alanine or glycine:cation symporter (AGCS) (TC 2.A.25) family.</text>
</comment>
<dbReference type="GO" id="GO:0005283">
    <property type="term" value="F:amino acid:sodium symporter activity"/>
    <property type="evidence" value="ECO:0007669"/>
    <property type="project" value="InterPro"/>
</dbReference>
<dbReference type="RefSeq" id="WP_111229443.1">
    <property type="nucleotide sequence ID" value="NZ_NBIU01000006.1"/>
</dbReference>
<evidence type="ECO:0000256" key="9">
    <source>
        <dbReference type="RuleBase" id="RU363064"/>
    </source>
</evidence>
<evidence type="ECO:0000256" key="3">
    <source>
        <dbReference type="ARBA" id="ARBA00022448"/>
    </source>
</evidence>
<evidence type="ECO:0000256" key="4">
    <source>
        <dbReference type="ARBA" id="ARBA00022475"/>
    </source>
</evidence>
<organism evidence="10 11">
    <name type="scientific">Helicobacter valdiviensis</name>
    <dbReference type="NCBI Taxonomy" id="1458358"/>
    <lineage>
        <taxon>Bacteria</taxon>
        <taxon>Pseudomonadati</taxon>
        <taxon>Campylobacterota</taxon>
        <taxon>Epsilonproteobacteria</taxon>
        <taxon>Campylobacterales</taxon>
        <taxon>Helicobacteraceae</taxon>
        <taxon>Helicobacter</taxon>
    </lineage>
</organism>
<keyword evidence="7 9" id="KW-1133">Transmembrane helix</keyword>
<keyword evidence="5 9" id="KW-0812">Transmembrane</keyword>